<dbReference type="EMBL" id="JAPAAF010000001">
    <property type="protein sequence ID" value="MCW0481383.1"/>
    <property type="molecule type" value="Genomic_DNA"/>
</dbReference>
<evidence type="ECO:0000313" key="3">
    <source>
        <dbReference type="Proteomes" id="UP001163821"/>
    </source>
</evidence>
<dbReference type="RefSeq" id="WP_282589990.1">
    <property type="nucleotide sequence ID" value="NZ_JAPAAF010000001.1"/>
</dbReference>
<feature type="chain" id="PRO_5041282390" evidence="1">
    <location>
        <begin position="28"/>
        <end position="933"/>
    </location>
</feature>
<keyword evidence="3" id="KW-1185">Reference proteome</keyword>
<reference evidence="2" key="1">
    <citation type="submission" date="2022-10" db="EMBL/GenBank/DDBJ databases">
        <title>Gaoshiqiia sediminis gen. nov., sp. nov., isolated from coastal sediment.</title>
        <authorList>
            <person name="Yu W.X."/>
            <person name="Mu D.S."/>
            <person name="Du J.Z."/>
            <person name="Liang Y.Q."/>
        </authorList>
    </citation>
    <scope>NUCLEOTIDE SEQUENCE</scope>
    <source>
        <strain evidence="2">A06</strain>
    </source>
</reference>
<proteinExistence type="predicted"/>
<accession>A0AA42C443</accession>
<evidence type="ECO:0000256" key="1">
    <source>
        <dbReference type="SAM" id="SignalP"/>
    </source>
</evidence>
<dbReference type="Pfam" id="PF18951">
    <property type="entry name" value="DUF5695"/>
    <property type="match status" value="1"/>
</dbReference>
<dbReference type="InterPro" id="IPR043750">
    <property type="entry name" value="DUF5695"/>
</dbReference>
<comment type="caution">
    <text evidence="2">The sequence shown here is derived from an EMBL/GenBank/DDBJ whole genome shotgun (WGS) entry which is preliminary data.</text>
</comment>
<protein>
    <submittedName>
        <fullName evidence="2">DUF5695 domain-containing protein</fullName>
    </submittedName>
</protein>
<name>A0AA42C443_9BACT</name>
<organism evidence="2 3">
    <name type="scientific">Gaoshiqia sediminis</name>
    <dbReference type="NCBI Taxonomy" id="2986998"/>
    <lineage>
        <taxon>Bacteria</taxon>
        <taxon>Pseudomonadati</taxon>
        <taxon>Bacteroidota</taxon>
        <taxon>Bacteroidia</taxon>
        <taxon>Marinilabiliales</taxon>
        <taxon>Prolixibacteraceae</taxon>
        <taxon>Gaoshiqia</taxon>
    </lineage>
</organism>
<dbReference type="Proteomes" id="UP001163821">
    <property type="component" value="Unassembled WGS sequence"/>
</dbReference>
<feature type="signal peptide" evidence="1">
    <location>
        <begin position="1"/>
        <end position="27"/>
    </location>
</feature>
<sequence length="933" mass="107212">MIKPIKLISTCFLLIGLAILNPFGAEGQSPELKNTKFQAVFSRSGVSAFRALSDSADLFSQGDDWGNIEVQYRVNEEDWVSLITANTRFSKIDEQTVLFTDSLFEMPLCMKRSFNLKDDGLHLRVELTNTGKREIELGDVVLPVRWNSPDRRHENTTPKIIFEDSYIQKQSISLNSSFVSFSKPSGEGPFYLMLTGENTPLEFFDYSNQTLNTYIYSGRTGPKTEGNWRLPHTTHQLAPAGQRGNRVVFEFLLTSVPRYEDMRDALYQNGSLDVRAAPGYTVPRDLSTTVAIRLQGKIDSLIAEFPNQTEIKSLGTAPNGAQLYDIHFDRLGENLITVWYSSGEQTVMEFFSTEPIETLIKKRSSFIVNHQQHKAPGKWWDGLYSVYDMKYGKLRGPEDSDGFDGWYAYVLACDDPGLSKAPYVAAKNVVYPDSAEIASLEYYIENFVWGKLQRTDEEKPYPYGVYGVPNWYVSRDSALHAMLFPNDDKVMQTWRAYDYPHIIKLYYHMYEIAKEAPQWTHYLDANEYLERAFQTAVAYYKYPYEIWSWFDTYKWGIYNEWIILEVMSELEKHGRQADADFLRKEWEKKAKYFIYDDEYPYRSEYSFDRTAFESSFALAKYAVENPMKPDNKLWYDKNKKVWYSHPSVTKEDAEKFMDRQHYAGLSVRGWLAPKYYQAGADCASPKHTHEMTYMTMMGGWSVLEYGLYYSDNTDWLELGYNSYLSSWSLMNTGDQASGYGYWYPGKGKDGATGWAFISAKNGDTWLRKHEVRGVWHYDGEIDLGYGAAFHTARTLVVKDSVFGLHAYGGELKQDKVSVEVIPRDGVRQQFSYLVDDCRYHISLVQDGFLKESPVVISSDGKKLTFKLENRTPQALGEDSGLSHSTLLKIRSDKNIPKSLTVAGKVVSVRKASTGWEADLPVIKEQEEVTIQFK</sequence>
<evidence type="ECO:0000313" key="2">
    <source>
        <dbReference type="EMBL" id="MCW0481383.1"/>
    </source>
</evidence>
<dbReference type="AlphaFoldDB" id="A0AA42C443"/>
<keyword evidence="1" id="KW-0732">Signal</keyword>
<gene>
    <name evidence="2" type="ORF">N2K84_01490</name>
</gene>